<protein>
    <submittedName>
        <fullName evidence="1">Uncharacterized protein</fullName>
    </submittedName>
</protein>
<dbReference type="AlphaFoldDB" id="A0A0C5WFZ7"/>
<dbReference type="Proteomes" id="UP000032303">
    <property type="component" value="Chromosome 1"/>
</dbReference>
<reference evidence="1 2" key="1">
    <citation type="submission" date="2013-05" db="EMBL/GenBank/DDBJ databases">
        <title>Complete genome sequence of the lipase-producing bacterium Photobacterium gaetbulicola Gung47.</title>
        <authorList>
            <person name="Kim Y.-O."/>
        </authorList>
    </citation>
    <scope>NUCLEOTIDE SEQUENCE [LARGE SCALE GENOMIC DNA]</scope>
    <source>
        <strain evidence="1 2">Gung47</strain>
    </source>
</reference>
<dbReference type="OrthoDB" id="5918942at2"/>
<dbReference type="PATRIC" id="fig|658445.3.peg.1126"/>
<keyword evidence="2" id="KW-1185">Reference proteome</keyword>
<sequence length="646" mass="70748">MKNKLLTMAVLVGLINGCGGGGGVGSKEGATLSKESAEVAAISLETLEQPVAMSNFIISVLHQLSAKEGKISDDCNTSSSEIGSFSASLIDSVLTIELNECDITGKEKITGSVTATFDSLSKQGQYLEFKGELDTGVLNYDQYGQQYTIKYNASVTQELESSHQVKLTMALGGNEAIYVNEIPLYFSNSEVVKVLDYMLGTYSATAYADITAPHIFKGSLALRTSEALQGNILRYPTRGKYEIHGANGSYASVSPGSTDDWAKIEESGSSDYVEVSWSDMTSGAIIAFPSRRASAPGEFNSYYVSDEPKLYSNQSPEVVKTADNPLKPEQTLLIIPAPTPDQLTNSEFYNRYDYSTISPDDYSVTADGPWVTVRVLKDLPVDANFTLRLLNGDGVDYASVDFNTEEVYEISVNQDQVIRDLAPFTLKPVKVTDESKNFTVSWTQIVKDDQIEVNQNNATEATIDPSEMTPGEIYKFKAEITDPFGREFIHVVSLMVEDPLKGNSYISYETDHLWRDPNESYIKVIESAGNITSSDAYIANVYDNGYNLSESYSLNVDNMTNGYVYKDYYGPNTTGDFSFSIDGSSLTSNCMESSIQLDVLENEMVHEGANSETGNPIEYQKLAVDFTITCESGTLTGKIRSNSLVE</sequence>
<gene>
    <name evidence="1" type="ORF">H744_1c1043</name>
</gene>
<evidence type="ECO:0000313" key="1">
    <source>
        <dbReference type="EMBL" id="AJR06068.1"/>
    </source>
</evidence>
<accession>A0A0C5WFZ7</accession>
<proteinExistence type="predicted"/>
<dbReference type="EMBL" id="CP005973">
    <property type="protein sequence ID" value="AJR06068.1"/>
    <property type="molecule type" value="Genomic_DNA"/>
</dbReference>
<evidence type="ECO:0000313" key="2">
    <source>
        <dbReference type="Proteomes" id="UP000032303"/>
    </source>
</evidence>
<dbReference type="KEGG" id="pgb:H744_1c1043"/>
<name>A0A0C5WFZ7_9GAMM</name>
<organism evidence="1 2">
    <name type="scientific">Photobacterium gaetbulicola Gung47</name>
    <dbReference type="NCBI Taxonomy" id="658445"/>
    <lineage>
        <taxon>Bacteria</taxon>
        <taxon>Pseudomonadati</taxon>
        <taxon>Pseudomonadota</taxon>
        <taxon>Gammaproteobacteria</taxon>
        <taxon>Vibrionales</taxon>
        <taxon>Vibrionaceae</taxon>
        <taxon>Photobacterium</taxon>
    </lineage>
</organism>
<dbReference type="HOGENOM" id="CLU_423803_0_0_6"/>